<dbReference type="InterPro" id="IPR009003">
    <property type="entry name" value="Peptidase_S1_PA"/>
</dbReference>
<dbReference type="PROSITE" id="PS00134">
    <property type="entry name" value="TRYPSIN_HIS"/>
    <property type="match status" value="1"/>
</dbReference>
<keyword evidence="10" id="KW-1185">Reference proteome</keyword>
<name>A0A6P5P070_MUSCR</name>
<dbReference type="Proteomes" id="UP000515126">
    <property type="component" value="Chromosome 17"/>
</dbReference>
<dbReference type="SUPFAM" id="SSF50494">
    <property type="entry name" value="Trypsin-like serine proteases"/>
    <property type="match status" value="1"/>
</dbReference>
<evidence type="ECO:0000256" key="2">
    <source>
        <dbReference type="ARBA" id="ARBA00022729"/>
    </source>
</evidence>
<evidence type="ECO:0000259" key="9">
    <source>
        <dbReference type="PROSITE" id="PS50240"/>
    </source>
</evidence>
<dbReference type="InterPro" id="IPR018114">
    <property type="entry name" value="TRYPSIN_HIS"/>
</dbReference>
<keyword evidence="4 7" id="KW-0720">Serine protease</keyword>
<dbReference type="PANTHER" id="PTHR24253:SF144">
    <property type="entry name" value="CHYMOTRYPSIN-LIKE PROTEASE CTRL-1-RELATED"/>
    <property type="match status" value="1"/>
</dbReference>
<dbReference type="InterPro" id="IPR001314">
    <property type="entry name" value="Peptidase_S1A"/>
</dbReference>
<keyword evidence="5" id="KW-1015">Disulfide bond</keyword>
<evidence type="ECO:0000256" key="3">
    <source>
        <dbReference type="ARBA" id="ARBA00022801"/>
    </source>
</evidence>
<evidence type="ECO:0000313" key="10">
    <source>
        <dbReference type="Proteomes" id="UP000515126"/>
    </source>
</evidence>
<keyword evidence="3 7" id="KW-0378">Hydrolase</keyword>
<dbReference type="GO" id="GO:0004252">
    <property type="term" value="F:serine-type endopeptidase activity"/>
    <property type="evidence" value="ECO:0007669"/>
    <property type="project" value="InterPro"/>
</dbReference>
<dbReference type="Pfam" id="PF00089">
    <property type="entry name" value="Trypsin"/>
    <property type="match status" value="1"/>
</dbReference>
<dbReference type="FunFam" id="2.40.10.10:FF:000039">
    <property type="entry name" value="Brain-specific serine protease 4"/>
    <property type="match status" value="1"/>
</dbReference>
<evidence type="ECO:0000256" key="8">
    <source>
        <dbReference type="SAM" id="SignalP"/>
    </source>
</evidence>
<accession>A0A6P5P070</accession>
<evidence type="ECO:0000256" key="7">
    <source>
        <dbReference type="RuleBase" id="RU363034"/>
    </source>
</evidence>
<dbReference type="GeneID" id="110284142"/>
<evidence type="ECO:0000256" key="6">
    <source>
        <dbReference type="ARBA" id="ARBA00023180"/>
    </source>
</evidence>
<dbReference type="PROSITE" id="PS50240">
    <property type="entry name" value="TRYPSIN_DOM"/>
    <property type="match status" value="1"/>
</dbReference>
<evidence type="ECO:0000256" key="5">
    <source>
        <dbReference type="ARBA" id="ARBA00023157"/>
    </source>
</evidence>
<feature type="signal peptide" evidence="8">
    <location>
        <begin position="1"/>
        <end position="17"/>
    </location>
</feature>
<dbReference type="PRINTS" id="PR00722">
    <property type="entry name" value="CHYMOTRYPSIN"/>
</dbReference>
<dbReference type="RefSeq" id="XP_021005459.1">
    <property type="nucleotide sequence ID" value="XM_021149800.1"/>
</dbReference>
<evidence type="ECO:0000256" key="1">
    <source>
        <dbReference type="ARBA" id="ARBA00022670"/>
    </source>
</evidence>
<dbReference type="PANTHER" id="PTHR24253">
    <property type="entry name" value="TRANSMEMBRANE PROTEASE SERINE"/>
    <property type="match status" value="1"/>
</dbReference>
<reference evidence="11" key="1">
    <citation type="submission" date="2025-08" db="UniProtKB">
        <authorList>
            <consortium name="RefSeq"/>
        </authorList>
    </citation>
    <scope>IDENTIFICATION</scope>
</reference>
<organism evidence="10 11">
    <name type="scientific">Mus caroli</name>
    <name type="common">Ryukyu mouse</name>
    <name type="synonym">Ricefield mouse</name>
    <dbReference type="NCBI Taxonomy" id="10089"/>
    <lineage>
        <taxon>Eukaryota</taxon>
        <taxon>Metazoa</taxon>
        <taxon>Chordata</taxon>
        <taxon>Craniata</taxon>
        <taxon>Vertebrata</taxon>
        <taxon>Euteleostomi</taxon>
        <taxon>Mammalia</taxon>
        <taxon>Eutheria</taxon>
        <taxon>Euarchontoglires</taxon>
        <taxon>Glires</taxon>
        <taxon>Rodentia</taxon>
        <taxon>Myomorpha</taxon>
        <taxon>Muroidea</taxon>
        <taxon>Muridae</taxon>
        <taxon>Murinae</taxon>
        <taxon>Mus</taxon>
        <taxon>Mus</taxon>
    </lineage>
</organism>
<proteinExistence type="predicted"/>
<feature type="domain" description="Peptidase S1" evidence="9">
    <location>
        <begin position="31"/>
        <end position="278"/>
    </location>
</feature>
<feature type="chain" id="PRO_5028145450" evidence="8">
    <location>
        <begin position="18"/>
        <end position="281"/>
    </location>
</feature>
<gene>
    <name evidence="11" type="primary">LOC110284142</name>
</gene>
<dbReference type="KEGG" id="mcal:110284142"/>
<dbReference type="SMART" id="SM00020">
    <property type="entry name" value="Tryp_SPc"/>
    <property type="match status" value="1"/>
</dbReference>
<evidence type="ECO:0000313" key="11">
    <source>
        <dbReference type="RefSeq" id="XP_021005459.1"/>
    </source>
</evidence>
<dbReference type="PROSITE" id="PS00135">
    <property type="entry name" value="TRYPSIN_SER"/>
    <property type="match status" value="1"/>
</dbReference>
<dbReference type="Gene3D" id="2.40.10.10">
    <property type="entry name" value="Trypsin-like serine proteases"/>
    <property type="match status" value="2"/>
</dbReference>
<keyword evidence="6" id="KW-0325">Glycoprotein</keyword>
<keyword evidence="1 7" id="KW-0645">Protease</keyword>
<dbReference type="CDD" id="cd00190">
    <property type="entry name" value="Tryp_SPc"/>
    <property type="match status" value="1"/>
</dbReference>
<dbReference type="InterPro" id="IPR001254">
    <property type="entry name" value="Trypsin_dom"/>
</dbReference>
<dbReference type="InterPro" id="IPR043504">
    <property type="entry name" value="Peptidase_S1_PA_chymotrypsin"/>
</dbReference>
<dbReference type="GO" id="GO:0006508">
    <property type="term" value="P:proteolysis"/>
    <property type="evidence" value="ECO:0007669"/>
    <property type="project" value="UniProtKB-KW"/>
</dbReference>
<dbReference type="AlphaFoldDB" id="A0A6P5P070"/>
<protein>
    <submittedName>
        <fullName evidence="11">Serine protease 29</fullName>
    </submittedName>
</protein>
<sequence length="281" mass="31433">MLIQLCLTLFFLECFIAGTPAPGPEDILMGIVGGHNAPQGKWPWQVSLRIYRYYWAFWVHNCGGSIIHPQWVLTAAHCIRERDADPSVFRIHVGEAYLYGGTEPELLSVSRVIIHPDFVHADLGSDVALLQLAVSVQSFPNVKPVKLPSESLEVTKKDVCWVTGWGAVSTHRLLPPPYRLQQVQVKIIDNPLCEEMYHNATRHRNRGQKLILKDMLCAGNQGQDSCYGDSGGPLVCNVTGSWTLVGVVSWGYGCALRDFPGVYARVQSFLPWITQQMQRFS</sequence>
<dbReference type="InterPro" id="IPR033116">
    <property type="entry name" value="TRYPSIN_SER"/>
</dbReference>
<keyword evidence="2 8" id="KW-0732">Signal</keyword>
<evidence type="ECO:0000256" key="4">
    <source>
        <dbReference type="ARBA" id="ARBA00022825"/>
    </source>
</evidence>